<dbReference type="FunFam" id="3.40.50.10140:FF:000001">
    <property type="entry name" value="Toll-like receptor 2"/>
    <property type="match status" value="1"/>
</dbReference>
<accession>A0A8J0TGW9</accession>
<evidence type="ECO:0000256" key="1">
    <source>
        <dbReference type="ARBA" id="ARBA00004479"/>
    </source>
</evidence>
<evidence type="ECO:0000256" key="9">
    <source>
        <dbReference type="ARBA" id="ARBA00022989"/>
    </source>
</evidence>
<protein>
    <submittedName>
        <fullName evidence="18">LOW QUALITY PROTEIN: toll-like receptor 13</fullName>
    </submittedName>
</protein>
<dbReference type="GO" id="GO:0045087">
    <property type="term" value="P:innate immune response"/>
    <property type="evidence" value="ECO:0007669"/>
    <property type="project" value="UniProtKB-KW"/>
</dbReference>
<dbReference type="PROSITE" id="PS50104">
    <property type="entry name" value="TIR"/>
    <property type="match status" value="1"/>
</dbReference>
<evidence type="ECO:0000256" key="14">
    <source>
        <dbReference type="SAM" id="Phobius"/>
    </source>
</evidence>
<dbReference type="SMART" id="SM00369">
    <property type="entry name" value="LRR_TYP"/>
    <property type="match status" value="17"/>
</dbReference>
<keyword evidence="11" id="KW-0675">Receptor</keyword>
<keyword evidence="3" id="KW-0399">Innate immunity</keyword>
<dbReference type="Gene3D" id="3.40.50.10140">
    <property type="entry name" value="Toll/interleukin-1 receptor homology (TIR) domain"/>
    <property type="match status" value="1"/>
</dbReference>
<evidence type="ECO:0000256" key="3">
    <source>
        <dbReference type="ARBA" id="ARBA00022588"/>
    </source>
</evidence>
<dbReference type="GO" id="GO:0038023">
    <property type="term" value="F:signaling receptor activity"/>
    <property type="evidence" value="ECO:0000318"/>
    <property type="project" value="GO_Central"/>
</dbReference>
<evidence type="ECO:0000256" key="10">
    <source>
        <dbReference type="ARBA" id="ARBA00023136"/>
    </source>
</evidence>
<dbReference type="Proteomes" id="UP000186698">
    <property type="component" value="Chromosome 7S"/>
</dbReference>
<dbReference type="GO" id="GO:0006954">
    <property type="term" value="P:inflammatory response"/>
    <property type="evidence" value="ECO:0000318"/>
    <property type="project" value="GO_Central"/>
</dbReference>
<dbReference type="CTD" id="108697813"/>
<keyword evidence="4" id="KW-0433">Leucine-rich repeat</keyword>
<evidence type="ECO:0000256" key="13">
    <source>
        <dbReference type="ARBA" id="ARBA00023198"/>
    </source>
</evidence>
<keyword evidence="5 14" id="KW-0812">Transmembrane</keyword>
<dbReference type="Pfam" id="PF13855">
    <property type="entry name" value="LRR_8"/>
    <property type="match status" value="5"/>
</dbReference>
<dbReference type="InterPro" id="IPR032675">
    <property type="entry name" value="LRR_dom_sf"/>
</dbReference>
<keyword evidence="10 14" id="KW-0472">Membrane</keyword>
<evidence type="ECO:0000256" key="7">
    <source>
        <dbReference type="ARBA" id="ARBA00022737"/>
    </source>
</evidence>
<comment type="subcellular location">
    <subcellularLocation>
        <location evidence="1">Membrane</location>
        <topology evidence="1">Single-pass type I membrane protein</topology>
    </subcellularLocation>
</comment>
<evidence type="ECO:0000256" key="12">
    <source>
        <dbReference type="ARBA" id="ARBA00023180"/>
    </source>
</evidence>
<keyword evidence="17" id="KW-1185">Reference proteome</keyword>
<keyword evidence="13" id="KW-0395">Inflammatory response</keyword>
<dbReference type="AlphaFoldDB" id="A0A8J0TGW9"/>
<dbReference type="SUPFAM" id="SSF52058">
    <property type="entry name" value="L domain-like"/>
    <property type="match status" value="1"/>
</dbReference>
<dbReference type="RefSeq" id="XP_018083733.2">
    <property type="nucleotide sequence ID" value="XM_018228244.2"/>
</dbReference>
<dbReference type="SUPFAM" id="SSF52200">
    <property type="entry name" value="Toll/Interleukin receptor TIR domain"/>
    <property type="match status" value="1"/>
</dbReference>
<dbReference type="Gene3D" id="3.80.10.10">
    <property type="entry name" value="Ribonuclease Inhibitor"/>
    <property type="match status" value="4"/>
</dbReference>
<dbReference type="OrthoDB" id="1081807at2759"/>
<evidence type="ECO:0000313" key="17">
    <source>
        <dbReference type="Proteomes" id="UP000186698"/>
    </source>
</evidence>
<dbReference type="InterPro" id="IPR035897">
    <property type="entry name" value="Toll_tir_struct_dom_sf"/>
</dbReference>
<dbReference type="InterPro" id="IPR000157">
    <property type="entry name" value="TIR_dom"/>
</dbReference>
<comment type="similarity">
    <text evidence="2">Belongs to the Toll-like receptor family.</text>
</comment>
<dbReference type="InterPro" id="IPR001611">
    <property type="entry name" value="Leu-rich_rpt"/>
</dbReference>
<organism evidence="17 18">
    <name type="scientific">Xenopus laevis</name>
    <name type="common">African clawed frog</name>
    <dbReference type="NCBI Taxonomy" id="8355"/>
    <lineage>
        <taxon>Eukaryota</taxon>
        <taxon>Metazoa</taxon>
        <taxon>Chordata</taxon>
        <taxon>Craniata</taxon>
        <taxon>Vertebrata</taxon>
        <taxon>Euteleostomi</taxon>
        <taxon>Amphibia</taxon>
        <taxon>Batrachia</taxon>
        <taxon>Anura</taxon>
        <taxon>Pipoidea</taxon>
        <taxon>Pipidae</taxon>
        <taxon>Xenopodinae</taxon>
        <taxon>Xenopus</taxon>
        <taxon>Xenopus</taxon>
    </lineage>
</organism>
<evidence type="ECO:0000256" key="5">
    <source>
        <dbReference type="ARBA" id="ARBA00022692"/>
    </source>
</evidence>
<dbReference type="FunFam" id="3.80.10.10:FF:002201">
    <property type="entry name" value="Toll-like receptor 21"/>
    <property type="match status" value="1"/>
</dbReference>
<feature type="signal peptide" evidence="15">
    <location>
        <begin position="1"/>
        <end position="26"/>
    </location>
</feature>
<keyword evidence="6 15" id="KW-0732">Signal</keyword>
<feature type="chain" id="PRO_5035238979" evidence="15">
    <location>
        <begin position="27"/>
        <end position="948"/>
    </location>
</feature>
<dbReference type="SMART" id="SM00255">
    <property type="entry name" value="TIR"/>
    <property type="match status" value="1"/>
</dbReference>
<evidence type="ECO:0000256" key="2">
    <source>
        <dbReference type="ARBA" id="ARBA00009634"/>
    </source>
</evidence>
<name>A0A8J0TGW9_XENLA</name>
<keyword evidence="12" id="KW-0325">Glycoprotein</keyword>
<keyword evidence="9 14" id="KW-1133">Transmembrane helix</keyword>
<dbReference type="GO" id="GO:0002224">
    <property type="term" value="P:toll-like receptor signaling pathway"/>
    <property type="evidence" value="ECO:0000318"/>
    <property type="project" value="GO_Central"/>
</dbReference>
<proteinExistence type="inferred from homology"/>
<evidence type="ECO:0000256" key="6">
    <source>
        <dbReference type="ARBA" id="ARBA00022729"/>
    </source>
</evidence>
<evidence type="ECO:0000259" key="16">
    <source>
        <dbReference type="PROSITE" id="PS50104"/>
    </source>
</evidence>
<dbReference type="InterPro" id="IPR003591">
    <property type="entry name" value="Leu-rich_rpt_typical-subtyp"/>
</dbReference>
<dbReference type="PANTHER" id="PTHR24365">
    <property type="entry name" value="TOLL-LIKE RECEPTOR"/>
    <property type="match status" value="1"/>
</dbReference>
<keyword evidence="8" id="KW-0391">Immunity</keyword>
<evidence type="ECO:0000256" key="8">
    <source>
        <dbReference type="ARBA" id="ARBA00022859"/>
    </source>
</evidence>
<evidence type="ECO:0000256" key="11">
    <source>
        <dbReference type="ARBA" id="ARBA00023170"/>
    </source>
</evidence>
<evidence type="ECO:0000313" key="18">
    <source>
        <dbReference type="RefSeq" id="XP_018083733.2"/>
    </source>
</evidence>
<dbReference type="KEGG" id="xla:108697813"/>
<keyword evidence="7" id="KW-0677">Repeat</keyword>
<dbReference type="PROSITE" id="PS51450">
    <property type="entry name" value="LRR"/>
    <property type="match status" value="3"/>
</dbReference>
<dbReference type="GO" id="GO:0005886">
    <property type="term" value="C:plasma membrane"/>
    <property type="evidence" value="ECO:0000318"/>
    <property type="project" value="GO_Central"/>
</dbReference>
<dbReference type="Pfam" id="PF01582">
    <property type="entry name" value="TIR"/>
    <property type="match status" value="1"/>
</dbReference>
<dbReference type="SUPFAM" id="SSF52047">
    <property type="entry name" value="RNI-like"/>
    <property type="match status" value="1"/>
</dbReference>
<feature type="transmembrane region" description="Helical" evidence="14">
    <location>
        <begin position="742"/>
        <end position="763"/>
    </location>
</feature>
<evidence type="ECO:0000256" key="4">
    <source>
        <dbReference type="ARBA" id="ARBA00022614"/>
    </source>
</evidence>
<sequence>MRPYHSTCQIAALMTLILQRLSLTAGYGYRKCSLEGIHMEYANCVGQSIDTLANAIQDLPCQMRVLNVSENGISKIDNYTFSRLPQLKELVLSKNTIGQLDTWAFHNLGNLLILDLSYNLIQSLDTVDLTNLRSLQIFHLSHNRIHQIQTLRPLGALALQELDLSFNNVSDFRSVANALIDLPDFLRLCLCSNLIADLKSEQSLLVLLSLQSLNLCNNSISALDFTFYSMPSLTELNVTRNNMSAVNKSSFSNLPMLSKVTFDENNLNISQLSGINLTNLTEFHWSSMRPALQNDSASACKVFQTFPKLKLLDIKHSKIGSANLSVIGRCTNLTTLILTTSPFRRLKGKDLQDFKHLEVLYLDKCKLQNIVNSSWMGLEALHTLILERNQLTVLENSLFSPLIGLRYLDLSKNYLTHLNEEAFHGLRRLEYLSLKGCKITEVTKNNFKYFTNLHVLNLQDNSISVIKANAYYYLRTLETLLLSGNKILTIQKNGLKGLVSLKELSLASNNIYKLTNNTLKWLKSIRSLDLSRNQLWPLHKLQSPCPFLNLTHLEILDASYQTTDNIHIPTTLFRGLQSLKVLKFQGNPSVFFKNISFEFLLNLTDLDMSATVYTMTDPPVSFKKELFNMLGQLRILTLDNNGIQFLPEDIFTNVPMLERISLRYNRLTNVTEAIMKNLSKLTYFDMYMNTLSCCCDNYWFQNWSISNTKVQIPYIQSYKCFGLGSDVLFVNQDFSFCNEIGYYYFLGSFMITFSFLIVTLLMVKLKWTIRYLYCMLEVWFQGKLETKKKAHEYDAYISYCDDDEKWVTEKLLYMLEVQGPRKYKLCFKPRDFIPGMYQLDNIQDAISNSRKTLCVVSRKYLQREWCREEMQLACSWAFSYKEDVLLMVLLEEIPEYRLSAYHKLRKLIKQNSYIDWPEDPQGEKVFWLKLQKALDGRVCEENDIQLCD</sequence>
<evidence type="ECO:0000256" key="15">
    <source>
        <dbReference type="SAM" id="SignalP"/>
    </source>
</evidence>
<reference evidence="18" key="1">
    <citation type="submission" date="2025-08" db="UniProtKB">
        <authorList>
            <consortium name="RefSeq"/>
        </authorList>
    </citation>
    <scope>IDENTIFICATION</scope>
    <source>
        <strain evidence="18">J_2021</strain>
        <tissue evidence="18">Erythrocytes</tissue>
    </source>
</reference>
<dbReference type="GeneID" id="108697813"/>
<feature type="domain" description="TIR" evidence="16">
    <location>
        <begin position="791"/>
        <end position="934"/>
    </location>
</feature>
<dbReference type="PANTHER" id="PTHR24365:SF554">
    <property type="entry name" value="TOLL-LIKE RECEPTOR 13"/>
    <property type="match status" value="1"/>
</dbReference>
<gene>
    <name evidence="18" type="primary">LOC108697813</name>
</gene>